<keyword evidence="2" id="KW-1185">Reference proteome</keyword>
<evidence type="ECO:0000313" key="1">
    <source>
        <dbReference type="EnsemblPlants" id="OB02G13420.1"/>
    </source>
</evidence>
<dbReference type="Gramene" id="OB02G13420.1">
    <property type="protein sequence ID" value="OB02G13420.1"/>
    <property type="gene ID" value="OB02G13420"/>
</dbReference>
<evidence type="ECO:0000313" key="2">
    <source>
        <dbReference type="Proteomes" id="UP000006038"/>
    </source>
</evidence>
<dbReference type="EnsemblPlants" id="OB02G13420.1">
    <property type="protein sequence ID" value="OB02G13420.1"/>
    <property type="gene ID" value="OB02G13420"/>
</dbReference>
<organism evidence="1">
    <name type="scientific">Oryza brachyantha</name>
    <name type="common">malo sina</name>
    <dbReference type="NCBI Taxonomy" id="4533"/>
    <lineage>
        <taxon>Eukaryota</taxon>
        <taxon>Viridiplantae</taxon>
        <taxon>Streptophyta</taxon>
        <taxon>Embryophyta</taxon>
        <taxon>Tracheophyta</taxon>
        <taxon>Spermatophyta</taxon>
        <taxon>Magnoliopsida</taxon>
        <taxon>Liliopsida</taxon>
        <taxon>Poales</taxon>
        <taxon>Poaceae</taxon>
        <taxon>BOP clade</taxon>
        <taxon>Oryzoideae</taxon>
        <taxon>Oryzeae</taxon>
        <taxon>Oryzinae</taxon>
        <taxon>Oryza</taxon>
    </lineage>
</organism>
<name>J3L9M5_ORYBR</name>
<dbReference type="HOGENOM" id="CLU_2985168_0_0_1"/>
<proteinExistence type="predicted"/>
<dbReference type="Proteomes" id="UP000006038">
    <property type="component" value="Unassembled WGS sequence"/>
</dbReference>
<sequence length="58" mass="6985">MGKRWAMTPKERDHHCSGPIVHYRHTTPMLSHRFSRPMRKMIKEFFPTSKITCIFLNL</sequence>
<dbReference type="AlphaFoldDB" id="J3L9M5"/>
<accession>J3L9M5</accession>
<protein>
    <submittedName>
        <fullName evidence="1">Uncharacterized protein</fullName>
    </submittedName>
</protein>
<reference evidence="1" key="1">
    <citation type="submission" date="2013-04" db="UniProtKB">
        <authorList>
            <consortium name="EnsemblPlants"/>
        </authorList>
    </citation>
    <scope>IDENTIFICATION</scope>
</reference>